<dbReference type="Gene3D" id="1.10.540.10">
    <property type="entry name" value="Acyl-CoA dehydrogenase/oxidase, N-terminal domain"/>
    <property type="match status" value="1"/>
</dbReference>
<evidence type="ECO:0000256" key="3">
    <source>
        <dbReference type="ARBA" id="ARBA00022630"/>
    </source>
</evidence>
<dbReference type="GO" id="GO:0003995">
    <property type="term" value="F:acyl-CoA dehydrogenase activity"/>
    <property type="evidence" value="ECO:0007669"/>
    <property type="project" value="InterPro"/>
</dbReference>
<dbReference type="InterPro" id="IPR036250">
    <property type="entry name" value="AcylCo_DH-like_C"/>
</dbReference>
<keyword evidence="5" id="KW-0560">Oxidoreductase</keyword>
<dbReference type="STRING" id="717606.PaecuDRAFT_1572"/>
<name>E0I7E8_9BACL</name>
<keyword evidence="4 5" id="KW-0274">FAD</keyword>
<dbReference type="PROSITE" id="PS00072">
    <property type="entry name" value="ACYL_COA_DH_1"/>
    <property type="match status" value="1"/>
</dbReference>
<evidence type="ECO:0000313" key="9">
    <source>
        <dbReference type="EMBL" id="EFM11964.1"/>
    </source>
</evidence>
<organism evidence="9 10">
    <name type="scientific">Paenibacillus curdlanolyticus YK9</name>
    <dbReference type="NCBI Taxonomy" id="717606"/>
    <lineage>
        <taxon>Bacteria</taxon>
        <taxon>Bacillati</taxon>
        <taxon>Bacillota</taxon>
        <taxon>Bacilli</taxon>
        <taxon>Bacillales</taxon>
        <taxon>Paenibacillaceae</taxon>
        <taxon>Paenibacillus</taxon>
    </lineage>
</organism>
<dbReference type="AlphaFoldDB" id="E0I7E8"/>
<sequence>MTNATAYDHDVLKEETEAFVAREVLPIAAAIDKEGKIPLALIRAMGEHHYLAPFIPRIYGGAEQDMIAVGIVNEIFGTACSSVRGILTVQGMVAMAIWRWGTEEQRRKWLPLLESGEAVGAFGLSETSAGTDAQSLETKAVRNGDSFLLQGTKKWISLGQLADIYLIFAKCEGQISLFLVERNTPGLTVEPIPPLAGLRGSMLAELRLEQCRVREDSLVGSIGTGLSMIGLFCLDYGRYTVAWGCVGIARSCIEHALAYAASRNQFGSQLSEFQLIQKMITEMVVGLEAARLLCLEAGRMRDEGDPDSIMETWKAKYFASKLVVETAGKSVQIHGASGLVQGTPVERHYRDAKVYEIIEGTSQVHEIFIAQHAFQTMHS</sequence>
<keyword evidence="3 5" id="KW-0285">Flavoprotein</keyword>
<dbReference type="Pfam" id="PF00441">
    <property type="entry name" value="Acyl-CoA_dh_1"/>
    <property type="match status" value="1"/>
</dbReference>
<proteinExistence type="inferred from homology"/>
<dbReference type="GO" id="GO:0050660">
    <property type="term" value="F:flavin adenine dinucleotide binding"/>
    <property type="evidence" value="ECO:0007669"/>
    <property type="project" value="InterPro"/>
</dbReference>
<dbReference type="Pfam" id="PF02770">
    <property type="entry name" value="Acyl-CoA_dh_M"/>
    <property type="match status" value="1"/>
</dbReference>
<evidence type="ECO:0000256" key="5">
    <source>
        <dbReference type="RuleBase" id="RU362125"/>
    </source>
</evidence>
<comment type="cofactor">
    <cofactor evidence="1 5">
        <name>FAD</name>
        <dbReference type="ChEBI" id="CHEBI:57692"/>
    </cofactor>
</comment>
<accession>E0I7E8</accession>
<dbReference type="Pfam" id="PF02771">
    <property type="entry name" value="Acyl-CoA_dh_N"/>
    <property type="match status" value="1"/>
</dbReference>
<dbReference type="Gene3D" id="2.40.110.10">
    <property type="entry name" value="Butyryl-CoA Dehydrogenase, subunit A, domain 2"/>
    <property type="match status" value="1"/>
</dbReference>
<evidence type="ECO:0000259" key="6">
    <source>
        <dbReference type="Pfam" id="PF00441"/>
    </source>
</evidence>
<evidence type="ECO:0000259" key="7">
    <source>
        <dbReference type="Pfam" id="PF02770"/>
    </source>
</evidence>
<evidence type="ECO:0000256" key="4">
    <source>
        <dbReference type="ARBA" id="ARBA00022827"/>
    </source>
</evidence>
<reference evidence="9 10" key="1">
    <citation type="submission" date="2010-07" db="EMBL/GenBank/DDBJ databases">
        <title>The draft genome of Paenibacillus curdlanolyticus YK9.</title>
        <authorList>
            <consortium name="US DOE Joint Genome Institute (JGI-PGF)"/>
            <person name="Lucas S."/>
            <person name="Copeland A."/>
            <person name="Lapidus A."/>
            <person name="Cheng J.-F."/>
            <person name="Bruce D."/>
            <person name="Goodwin L."/>
            <person name="Pitluck S."/>
            <person name="Land M.L."/>
            <person name="Hauser L."/>
            <person name="Chang Y.-J."/>
            <person name="Jeffries C."/>
            <person name="Anderson I.J."/>
            <person name="Johnson E."/>
            <person name="Loganathan U."/>
            <person name="Mulhopadhyay B."/>
            <person name="Kyrpides N."/>
            <person name="Woyke T.J."/>
        </authorList>
    </citation>
    <scope>NUCLEOTIDE SEQUENCE [LARGE SCALE GENOMIC DNA]</scope>
    <source>
        <strain evidence="9 10">YK9</strain>
    </source>
</reference>
<feature type="domain" description="Acyl-CoA dehydrogenase/oxidase C-terminal" evidence="6">
    <location>
        <begin position="228"/>
        <end position="373"/>
    </location>
</feature>
<dbReference type="Gene3D" id="1.20.140.10">
    <property type="entry name" value="Butyryl-CoA Dehydrogenase, subunit A, domain 3"/>
    <property type="match status" value="1"/>
</dbReference>
<comment type="similarity">
    <text evidence="2 5">Belongs to the acyl-CoA dehydrogenase family.</text>
</comment>
<evidence type="ECO:0000256" key="1">
    <source>
        <dbReference type="ARBA" id="ARBA00001974"/>
    </source>
</evidence>
<dbReference type="InterPro" id="IPR037069">
    <property type="entry name" value="AcylCoA_DH/ox_N_sf"/>
</dbReference>
<dbReference type="InterPro" id="IPR006089">
    <property type="entry name" value="Acyl-CoA_DH_CS"/>
</dbReference>
<dbReference type="PANTHER" id="PTHR43884">
    <property type="entry name" value="ACYL-COA DEHYDROGENASE"/>
    <property type="match status" value="1"/>
</dbReference>
<evidence type="ECO:0000313" key="10">
    <source>
        <dbReference type="Proteomes" id="UP000005387"/>
    </source>
</evidence>
<dbReference type="EMBL" id="AEDD01000003">
    <property type="protein sequence ID" value="EFM11964.1"/>
    <property type="molecule type" value="Genomic_DNA"/>
</dbReference>
<dbReference type="InterPro" id="IPR013786">
    <property type="entry name" value="AcylCoA_DH/ox_N"/>
</dbReference>
<feature type="domain" description="Acyl-CoA oxidase/dehydrogenase middle" evidence="7">
    <location>
        <begin position="121"/>
        <end position="211"/>
    </location>
</feature>
<dbReference type="InterPro" id="IPR006091">
    <property type="entry name" value="Acyl-CoA_Oxase/DH_mid-dom"/>
</dbReference>
<gene>
    <name evidence="9" type="ORF">PaecuDRAFT_1572</name>
</gene>
<dbReference type="eggNOG" id="COG1960">
    <property type="taxonomic scope" value="Bacteria"/>
</dbReference>
<dbReference type="SUPFAM" id="SSF47203">
    <property type="entry name" value="Acyl-CoA dehydrogenase C-terminal domain-like"/>
    <property type="match status" value="1"/>
</dbReference>
<dbReference type="RefSeq" id="WP_006037583.1">
    <property type="nucleotide sequence ID" value="NZ_AEDD01000003.1"/>
</dbReference>
<dbReference type="Proteomes" id="UP000005387">
    <property type="component" value="Unassembled WGS sequence"/>
</dbReference>
<dbReference type="SUPFAM" id="SSF56645">
    <property type="entry name" value="Acyl-CoA dehydrogenase NM domain-like"/>
    <property type="match status" value="1"/>
</dbReference>
<protein>
    <submittedName>
        <fullName evidence="9">Acyl-CoA dehydrogenase domain protein</fullName>
    </submittedName>
</protein>
<feature type="domain" description="Acyl-CoA dehydrogenase/oxidase N-terminal" evidence="8">
    <location>
        <begin position="8"/>
        <end position="117"/>
    </location>
</feature>
<dbReference type="InterPro" id="IPR046373">
    <property type="entry name" value="Acyl-CoA_Oxase/DH_mid-dom_sf"/>
</dbReference>
<dbReference type="InterPro" id="IPR009100">
    <property type="entry name" value="AcylCoA_DH/oxidase_NM_dom_sf"/>
</dbReference>
<evidence type="ECO:0000256" key="2">
    <source>
        <dbReference type="ARBA" id="ARBA00009347"/>
    </source>
</evidence>
<dbReference type="PANTHER" id="PTHR43884:SF12">
    <property type="entry name" value="ISOVALERYL-COA DEHYDROGENASE, MITOCHONDRIAL-RELATED"/>
    <property type="match status" value="1"/>
</dbReference>
<keyword evidence="10" id="KW-1185">Reference proteome</keyword>
<dbReference type="InterPro" id="IPR009075">
    <property type="entry name" value="AcylCo_DH/oxidase_C"/>
</dbReference>
<dbReference type="FunFam" id="1.20.140.10:FF:000004">
    <property type="entry name" value="Acyl-CoA dehydrogenase FadE25"/>
    <property type="match status" value="1"/>
</dbReference>
<dbReference type="OrthoDB" id="9802447at2"/>
<evidence type="ECO:0000259" key="8">
    <source>
        <dbReference type="Pfam" id="PF02771"/>
    </source>
</evidence>
<dbReference type="PIRSF" id="PIRSF016578">
    <property type="entry name" value="HsaA"/>
    <property type="match status" value="1"/>
</dbReference>